<dbReference type="AlphaFoldDB" id="A0A8J5WR24"/>
<keyword evidence="2" id="KW-1185">Reference proteome</keyword>
<reference evidence="1" key="1">
    <citation type="journal article" date="2021" name="bioRxiv">
        <title>Whole Genome Assembly and Annotation of Northern Wild Rice, Zizania palustris L., Supports a Whole Genome Duplication in the Zizania Genus.</title>
        <authorList>
            <person name="Haas M."/>
            <person name="Kono T."/>
            <person name="Macchietto M."/>
            <person name="Millas R."/>
            <person name="McGilp L."/>
            <person name="Shao M."/>
            <person name="Duquette J."/>
            <person name="Hirsch C.N."/>
            <person name="Kimball J."/>
        </authorList>
    </citation>
    <scope>NUCLEOTIDE SEQUENCE</scope>
    <source>
        <tissue evidence="1">Fresh leaf tissue</tissue>
    </source>
</reference>
<gene>
    <name evidence="1" type="ORF">GUJ93_ZPchr0012g19179</name>
</gene>
<evidence type="ECO:0000313" key="1">
    <source>
        <dbReference type="EMBL" id="KAG8095183.1"/>
    </source>
</evidence>
<dbReference type="Proteomes" id="UP000729402">
    <property type="component" value="Unassembled WGS sequence"/>
</dbReference>
<organism evidence="1 2">
    <name type="scientific">Zizania palustris</name>
    <name type="common">Northern wild rice</name>
    <dbReference type="NCBI Taxonomy" id="103762"/>
    <lineage>
        <taxon>Eukaryota</taxon>
        <taxon>Viridiplantae</taxon>
        <taxon>Streptophyta</taxon>
        <taxon>Embryophyta</taxon>
        <taxon>Tracheophyta</taxon>
        <taxon>Spermatophyta</taxon>
        <taxon>Magnoliopsida</taxon>
        <taxon>Liliopsida</taxon>
        <taxon>Poales</taxon>
        <taxon>Poaceae</taxon>
        <taxon>BOP clade</taxon>
        <taxon>Oryzoideae</taxon>
        <taxon>Oryzeae</taxon>
        <taxon>Zizaniinae</taxon>
        <taxon>Zizania</taxon>
    </lineage>
</organism>
<dbReference type="EMBL" id="JAAALK010000080">
    <property type="protein sequence ID" value="KAG8095183.1"/>
    <property type="molecule type" value="Genomic_DNA"/>
</dbReference>
<comment type="caution">
    <text evidence="1">The sequence shown here is derived from an EMBL/GenBank/DDBJ whole genome shotgun (WGS) entry which is preliminary data.</text>
</comment>
<protein>
    <submittedName>
        <fullName evidence="1">Uncharacterized protein</fullName>
    </submittedName>
</protein>
<sequence>MIINRFSKQTLNHRKAKPTELDVDLATASGDGRRCPDGDGRIGGGGRWPEAVGGADWRRWVAAGDGGWGGRPLRGPVAACGGRWRRAAMAASGGSDQRRQVAAGVGGGGGRALGAGVGRRRGVGQRRAVARARGRRWHGTEAGGRGGVRRRADGGRRLWVRVRTGRLG</sequence>
<name>A0A8J5WR24_ZIZPA</name>
<proteinExistence type="predicted"/>
<reference evidence="1" key="2">
    <citation type="submission" date="2021-02" db="EMBL/GenBank/DDBJ databases">
        <authorList>
            <person name="Kimball J.A."/>
            <person name="Haas M.W."/>
            <person name="Macchietto M."/>
            <person name="Kono T."/>
            <person name="Duquette J."/>
            <person name="Shao M."/>
        </authorList>
    </citation>
    <scope>NUCLEOTIDE SEQUENCE</scope>
    <source>
        <tissue evidence="1">Fresh leaf tissue</tissue>
    </source>
</reference>
<evidence type="ECO:0000313" key="2">
    <source>
        <dbReference type="Proteomes" id="UP000729402"/>
    </source>
</evidence>
<accession>A0A8J5WR24</accession>